<dbReference type="HOGENOM" id="CLU_897655_0_0_1"/>
<dbReference type="OrthoDB" id="5407653at2759"/>
<feature type="domain" description="HTH APSES-type" evidence="6">
    <location>
        <begin position="61"/>
        <end position="167"/>
    </location>
</feature>
<dbReference type="GeneID" id="11534319"/>
<gene>
    <name evidence="7" type="primary">TPHA0I02430</name>
    <name evidence="7" type="ordered locus">TPHA_0I02430</name>
</gene>
<dbReference type="PANTHER" id="PTHR47792:SF1">
    <property type="entry name" value="PROTEIN SOK2-RELATED"/>
    <property type="match status" value="1"/>
</dbReference>
<comment type="similarity">
    <text evidence="1">Belongs to the EFG1/PHD1/stuA family.</text>
</comment>
<dbReference type="eggNOG" id="ENOG502QW2C">
    <property type="taxonomic scope" value="Eukaryota"/>
</dbReference>
<evidence type="ECO:0000256" key="3">
    <source>
        <dbReference type="ARBA" id="ARBA00023125"/>
    </source>
</evidence>
<dbReference type="RefSeq" id="XP_003687180.1">
    <property type="nucleotide sequence ID" value="XM_003687132.1"/>
</dbReference>
<dbReference type="Gene3D" id="3.10.260.10">
    <property type="entry name" value="Transcription regulator HTH, APSES-type DNA-binding domain"/>
    <property type="match status" value="1"/>
</dbReference>
<keyword evidence="3" id="KW-0238">DNA-binding</keyword>
<dbReference type="SMART" id="SM01252">
    <property type="entry name" value="KilA-N"/>
    <property type="match status" value="1"/>
</dbReference>
<dbReference type="InterPro" id="IPR003163">
    <property type="entry name" value="Tscrpt_reg_HTH_APSES-type"/>
</dbReference>
<sequence length="310" mass="35762">MIMSYSEPAQANNAFVINNLNGTKIATSNNNNNEMNNFNKPNIILPTSVTPEIGRNHTIPRLTTILWKDEITVCYQVIANGVVVLRRADNHMVNGTKLLNVTGMTRGRRDRMLRSEKERHVVKVGLMHSKGVWIPLERARYLAEKTNISDFLYPLLSDDLPEIVKMHELTQRKMINTTPSYTTPYASDNSHKDNIIQRIHTTEYARGPQYEYTHPYTYPQPPQLDPGAAHLQHINPQLQQQLQQQQQQQHVLQQYPPQLHQFYPQLDYQQSPQPTVIFHHLSPNTMNHDHINGTPAHGPGHMNYPNDHNR</sequence>
<dbReference type="SUPFAM" id="SSF54616">
    <property type="entry name" value="DNA-binding domain of Mlu1-box binding protein MBP1"/>
    <property type="match status" value="1"/>
</dbReference>
<dbReference type="PANTHER" id="PTHR47792">
    <property type="entry name" value="PROTEIN SOK2-RELATED"/>
    <property type="match status" value="1"/>
</dbReference>
<dbReference type="InterPro" id="IPR029790">
    <property type="entry name" value="EFG1/Phd1/StuA"/>
</dbReference>
<evidence type="ECO:0000313" key="7">
    <source>
        <dbReference type="EMBL" id="CCE64746.1"/>
    </source>
</evidence>
<dbReference type="InterPro" id="IPR018004">
    <property type="entry name" value="KilA/APSES_HTH"/>
</dbReference>
<dbReference type="EMBL" id="HE612864">
    <property type="protein sequence ID" value="CCE64746.1"/>
    <property type="molecule type" value="Genomic_DNA"/>
</dbReference>
<dbReference type="PROSITE" id="PS51299">
    <property type="entry name" value="HTH_APSES"/>
    <property type="match status" value="1"/>
</dbReference>
<feature type="region of interest" description="Disordered" evidence="5">
    <location>
        <begin position="287"/>
        <end position="310"/>
    </location>
</feature>
<dbReference type="STRING" id="1071381.G8BXW8"/>
<keyword evidence="4" id="KW-0804">Transcription</keyword>
<protein>
    <recommendedName>
        <fullName evidence="6">HTH APSES-type domain-containing protein</fullName>
    </recommendedName>
</protein>
<dbReference type="GO" id="GO:0003700">
    <property type="term" value="F:DNA-binding transcription factor activity"/>
    <property type="evidence" value="ECO:0007669"/>
    <property type="project" value="TreeGrafter"/>
</dbReference>
<evidence type="ECO:0000256" key="5">
    <source>
        <dbReference type="SAM" id="MobiDB-lite"/>
    </source>
</evidence>
<evidence type="ECO:0000256" key="1">
    <source>
        <dbReference type="ARBA" id="ARBA00007247"/>
    </source>
</evidence>
<dbReference type="InterPro" id="IPR036887">
    <property type="entry name" value="HTH_APSES_sf"/>
</dbReference>
<reference evidence="7 8" key="1">
    <citation type="journal article" date="2011" name="Proc. Natl. Acad. Sci. U.S.A.">
        <title>Evolutionary erosion of yeast sex chromosomes by mating-type switching accidents.</title>
        <authorList>
            <person name="Gordon J.L."/>
            <person name="Armisen D."/>
            <person name="Proux-Wera E."/>
            <person name="Oheigeartaigh S.S."/>
            <person name="Byrne K.P."/>
            <person name="Wolfe K.H."/>
        </authorList>
    </citation>
    <scope>NUCLEOTIDE SEQUENCE [LARGE SCALE GENOMIC DNA]</scope>
    <source>
        <strain evidence="8">ATCC 24235 / CBS 4417 / NBRC 1672 / NRRL Y-8282 / UCD 70-5</strain>
    </source>
</reference>
<dbReference type="Pfam" id="PF04383">
    <property type="entry name" value="KilA-N"/>
    <property type="match status" value="1"/>
</dbReference>
<dbReference type="GO" id="GO:0045944">
    <property type="term" value="P:positive regulation of transcription by RNA polymerase II"/>
    <property type="evidence" value="ECO:0007669"/>
    <property type="project" value="TreeGrafter"/>
</dbReference>
<name>G8BXW8_TETPH</name>
<evidence type="ECO:0000256" key="2">
    <source>
        <dbReference type="ARBA" id="ARBA00023015"/>
    </source>
</evidence>
<keyword evidence="8" id="KW-1185">Reference proteome</keyword>
<evidence type="ECO:0000259" key="6">
    <source>
        <dbReference type="PROSITE" id="PS51299"/>
    </source>
</evidence>
<keyword evidence="2" id="KW-0805">Transcription regulation</keyword>
<dbReference type="Proteomes" id="UP000005666">
    <property type="component" value="Chromosome 9"/>
</dbReference>
<dbReference type="GO" id="GO:0043565">
    <property type="term" value="F:sequence-specific DNA binding"/>
    <property type="evidence" value="ECO:0007669"/>
    <property type="project" value="TreeGrafter"/>
</dbReference>
<organism evidence="7 8">
    <name type="scientific">Tetrapisispora phaffii (strain ATCC 24235 / CBS 4417 / NBRC 1672 / NRRL Y-8282 / UCD 70-5)</name>
    <name type="common">Yeast</name>
    <name type="synonym">Fabospora phaffii</name>
    <dbReference type="NCBI Taxonomy" id="1071381"/>
    <lineage>
        <taxon>Eukaryota</taxon>
        <taxon>Fungi</taxon>
        <taxon>Dikarya</taxon>
        <taxon>Ascomycota</taxon>
        <taxon>Saccharomycotina</taxon>
        <taxon>Saccharomycetes</taxon>
        <taxon>Saccharomycetales</taxon>
        <taxon>Saccharomycetaceae</taxon>
        <taxon>Tetrapisispora</taxon>
    </lineage>
</organism>
<evidence type="ECO:0000256" key="4">
    <source>
        <dbReference type="ARBA" id="ARBA00023163"/>
    </source>
</evidence>
<dbReference type="GO" id="GO:0005634">
    <property type="term" value="C:nucleus"/>
    <property type="evidence" value="ECO:0007669"/>
    <property type="project" value="TreeGrafter"/>
</dbReference>
<evidence type="ECO:0000313" key="8">
    <source>
        <dbReference type="Proteomes" id="UP000005666"/>
    </source>
</evidence>
<dbReference type="AlphaFoldDB" id="G8BXW8"/>
<proteinExistence type="inferred from homology"/>
<dbReference type="KEGG" id="tpf:TPHA_0I02430"/>
<accession>G8BXW8</accession>